<dbReference type="AlphaFoldDB" id="A0A837DI12"/>
<evidence type="ECO:0000313" key="3">
    <source>
        <dbReference type="Proteomes" id="UP000030848"/>
    </source>
</evidence>
<dbReference type="PANTHER" id="PTHR14359">
    <property type="entry name" value="HOMO-OLIGOMERIC FLAVIN CONTAINING CYS DECARBOXYLASE FAMILY"/>
    <property type="match status" value="1"/>
</dbReference>
<reference evidence="2 3" key="1">
    <citation type="submission" date="2014-10" db="EMBL/GenBank/DDBJ databases">
        <title>Genome sequence of Micropolyspora internatus JCM3315.</title>
        <authorList>
            <person name="Shin S.-K."/>
            <person name="Yi H."/>
        </authorList>
    </citation>
    <scope>NUCLEOTIDE SEQUENCE [LARGE SCALE GENOMIC DNA]</scope>
    <source>
        <strain evidence="2 3">JCM 3315</strain>
    </source>
</reference>
<comment type="caution">
    <text evidence="2">The sequence shown here is derived from an EMBL/GenBank/DDBJ whole genome shotgun (WGS) entry which is preliminary data.</text>
</comment>
<dbReference type="InterPro" id="IPR036551">
    <property type="entry name" value="Flavin_trans-like"/>
</dbReference>
<feature type="domain" description="Flavoprotein" evidence="1">
    <location>
        <begin position="13"/>
        <end position="135"/>
    </location>
</feature>
<dbReference type="Pfam" id="PF02441">
    <property type="entry name" value="Flavoprotein"/>
    <property type="match status" value="1"/>
</dbReference>
<dbReference type="PANTHER" id="PTHR14359:SF6">
    <property type="entry name" value="PHOSPHOPANTOTHENOYLCYSTEINE DECARBOXYLASE"/>
    <property type="match status" value="1"/>
</dbReference>
<dbReference type="SUPFAM" id="SSF52507">
    <property type="entry name" value="Homo-oligomeric flavin-containing Cys decarboxylases, HFCD"/>
    <property type="match status" value="1"/>
</dbReference>
<dbReference type="Proteomes" id="UP000030848">
    <property type="component" value="Unassembled WGS sequence"/>
</dbReference>
<proteinExistence type="predicted"/>
<dbReference type="Gene3D" id="3.40.50.1950">
    <property type="entry name" value="Flavin prenyltransferase-like"/>
    <property type="match status" value="1"/>
</dbReference>
<protein>
    <submittedName>
        <fullName evidence="2">Flavoprotein</fullName>
    </submittedName>
</protein>
<dbReference type="GO" id="GO:0010181">
    <property type="term" value="F:FMN binding"/>
    <property type="evidence" value="ECO:0007669"/>
    <property type="project" value="TreeGrafter"/>
</dbReference>
<evidence type="ECO:0000313" key="2">
    <source>
        <dbReference type="EMBL" id="KHF45984.1"/>
    </source>
</evidence>
<evidence type="ECO:0000259" key="1">
    <source>
        <dbReference type="Pfam" id="PF02441"/>
    </source>
</evidence>
<gene>
    <name evidence="2" type="ORF">MINT15_02850</name>
</gene>
<name>A0A837DI12_9PSEU</name>
<dbReference type="GO" id="GO:0004633">
    <property type="term" value="F:phosphopantothenoylcysteine decarboxylase activity"/>
    <property type="evidence" value="ECO:0007669"/>
    <property type="project" value="TreeGrafter"/>
</dbReference>
<dbReference type="InterPro" id="IPR003382">
    <property type="entry name" value="Flavoprotein"/>
</dbReference>
<dbReference type="EMBL" id="JRZE01000001">
    <property type="protein sequence ID" value="KHF45984.1"/>
    <property type="molecule type" value="Genomic_DNA"/>
</dbReference>
<accession>A0A837DI12</accession>
<dbReference type="GO" id="GO:0015937">
    <property type="term" value="P:coenzyme A biosynthetic process"/>
    <property type="evidence" value="ECO:0007669"/>
    <property type="project" value="TreeGrafter"/>
</dbReference>
<dbReference type="GO" id="GO:0071513">
    <property type="term" value="C:phosphopantothenoylcysteine decarboxylase complex"/>
    <property type="evidence" value="ECO:0007669"/>
    <property type="project" value="TreeGrafter"/>
</dbReference>
<organism evidence="2 3">
    <name type="scientific">Saccharomonospora viridis</name>
    <dbReference type="NCBI Taxonomy" id="1852"/>
    <lineage>
        <taxon>Bacteria</taxon>
        <taxon>Bacillati</taxon>
        <taxon>Actinomycetota</taxon>
        <taxon>Actinomycetes</taxon>
        <taxon>Pseudonocardiales</taxon>
        <taxon>Pseudonocardiaceae</taxon>
        <taxon>Saccharomonospora</taxon>
    </lineage>
</organism>
<sequence length="197" mass="20888">MPGDAMSTRTLGLVASAAGGLERIRSSLVKPAIARGWRVAVTLTPTAGTWLEANGERTRIEQVTGLPCRVAPRLPDESSPHPPIDCYLVCPASANTVAKMALGLADNQALTTVCEAIGSRVVPVVVFPRINAAHARHPAWDSHIGALQRAGVHLLLGEDYWPLHEPRSAPGKDLPWGKILDTIDRIVPAHGGPSSTD</sequence>